<evidence type="ECO:0000256" key="2">
    <source>
        <dbReference type="ARBA" id="ARBA00010065"/>
    </source>
</evidence>
<dbReference type="NCBIfam" id="TIGR00546">
    <property type="entry name" value="lnt"/>
    <property type="match status" value="1"/>
</dbReference>
<dbReference type="GO" id="GO:0005886">
    <property type="term" value="C:plasma membrane"/>
    <property type="evidence" value="ECO:0007669"/>
    <property type="project" value="UniProtKB-SubCell"/>
</dbReference>
<feature type="transmembrane region" description="Helical" evidence="9">
    <location>
        <begin position="61"/>
        <end position="88"/>
    </location>
</feature>
<keyword evidence="3 9" id="KW-1003">Cell membrane</keyword>
<keyword evidence="5 9" id="KW-0812">Transmembrane</keyword>
<protein>
    <recommendedName>
        <fullName evidence="9">Apolipoprotein N-acyltransferase</fullName>
        <shortName evidence="9">ALP N-acyltransferase</shortName>
        <ecNumber evidence="9">2.3.1.269</ecNumber>
    </recommendedName>
</protein>
<proteinExistence type="inferred from homology"/>
<evidence type="ECO:0000256" key="7">
    <source>
        <dbReference type="ARBA" id="ARBA00023136"/>
    </source>
</evidence>
<keyword evidence="6 9" id="KW-1133">Transmembrane helix</keyword>
<dbReference type="HAMAP" id="MF_01148">
    <property type="entry name" value="Lnt"/>
    <property type="match status" value="1"/>
</dbReference>
<evidence type="ECO:0000313" key="12">
    <source>
        <dbReference type="Proteomes" id="UP001154240"/>
    </source>
</evidence>
<dbReference type="CDD" id="cd07571">
    <property type="entry name" value="ALP_N-acyl_transferase"/>
    <property type="match status" value="1"/>
</dbReference>
<evidence type="ECO:0000256" key="9">
    <source>
        <dbReference type="HAMAP-Rule" id="MF_01148"/>
    </source>
</evidence>
<dbReference type="InterPro" id="IPR003010">
    <property type="entry name" value="C-N_Hydrolase"/>
</dbReference>
<name>A0A9X4MGU6_9BACT</name>
<dbReference type="PANTHER" id="PTHR38686">
    <property type="entry name" value="APOLIPOPROTEIN N-ACYLTRANSFERASE"/>
    <property type="match status" value="1"/>
</dbReference>
<evidence type="ECO:0000256" key="5">
    <source>
        <dbReference type="ARBA" id="ARBA00022692"/>
    </source>
</evidence>
<dbReference type="RefSeq" id="WP_307631556.1">
    <property type="nucleotide sequence ID" value="NZ_JAPHEH010000001.1"/>
</dbReference>
<accession>A0A9X4MGU6</accession>
<dbReference type="GO" id="GO:0042158">
    <property type="term" value="P:lipoprotein biosynthetic process"/>
    <property type="evidence" value="ECO:0007669"/>
    <property type="project" value="UniProtKB-UniRule"/>
</dbReference>
<feature type="transmembrane region" description="Helical" evidence="9">
    <location>
        <begin position="37"/>
        <end position="54"/>
    </location>
</feature>
<feature type="transmembrane region" description="Helical" evidence="9">
    <location>
        <begin position="128"/>
        <end position="150"/>
    </location>
</feature>
<dbReference type="Pfam" id="PF20154">
    <property type="entry name" value="LNT_N"/>
    <property type="match status" value="1"/>
</dbReference>
<feature type="transmembrane region" description="Helical" evidence="9">
    <location>
        <begin position="202"/>
        <end position="221"/>
    </location>
</feature>
<evidence type="ECO:0000313" key="11">
    <source>
        <dbReference type="EMBL" id="MDG4474574.1"/>
    </source>
</evidence>
<feature type="transmembrane region" description="Helical" evidence="9">
    <location>
        <begin position="170"/>
        <end position="190"/>
    </location>
</feature>
<dbReference type="Gene3D" id="3.60.110.10">
    <property type="entry name" value="Carbon-nitrogen hydrolase"/>
    <property type="match status" value="1"/>
</dbReference>
<keyword evidence="8 9" id="KW-0012">Acyltransferase</keyword>
<feature type="transmembrane region" description="Helical" evidence="9">
    <location>
        <begin position="497"/>
        <end position="514"/>
    </location>
</feature>
<dbReference type="InterPro" id="IPR004563">
    <property type="entry name" value="Apolipo_AcylTrfase"/>
</dbReference>
<dbReference type="PANTHER" id="PTHR38686:SF1">
    <property type="entry name" value="APOLIPOPROTEIN N-ACYLTRANSFERASE"/>
    <property type="match status" value="1"/>
</dbReference>
<evidence type="ECO:0000256" key="6">
    <source>
        <dbReference type="ARBA" id="ARBA00022989"/>
    </source>
</evidence>
<comment type="similarity">
    <text evidence="2 9">Belongs to the CN hydrolase family. Apolipoprotein N-acyltransferase subfamily.</text>
</comment>
<comment type="pathway">
    <text evidence="9">Protein modification; lipoprotein biosynthesis (N-acyl transfer).</text>
</comment>
<dbReference type="SUPFAM" id="SSF56317">
    <property type="entry name" value="Carbon-nitrogen hydrolase"/>
    <property type="match status" value="1"/>
</dbReference>
<comment type="subcellular location">
    <subcellularLocation>
        <location evidence="1 9">Cell membrane</location>
        <topology evidence="1 9">Multi-pass membrane protein</topology>
    </subcellularLocation>
</comment>
<keyword evidence="12" id="KW-1185">Reference proteome</keyword>
<evidence type="ECO:0000256" key="8">
    <source>
        <dbReference type="ARBA" id="ARBA00023315"/>
    </source>
</evidence>
<dbReference type="Pfam" id="PF00795">
    <property type="entry name" value="CN_hydrolase"/>
    <property type="match status" value="1"/>
</dbReference>
<comment type="caution">
    <text evidence="11">The sequence shown here is derived from an EMBL/GenBank/DDBJ whole genome shotgun (WGS) entry which is preliminary data.</text>
</comment>
<dbReference type="GO" id="GO:0016410">
    <property type="term" value="F:N-acyltransferase activity"/>
    <property type="evidence" value="ECO:0007669"/>
    <property type="project" value="UniProtKB-UniRule"/>
</dbReference>
<comment type="catalytic activity">
    <reaction evidence="9">
        <text>N-terminal S-1,2-diacyl-sn-glyceryl-L-cysteinyl-[lipoprotein] + a glycerophospholipid = N-acyl-S-1,2-diacyl-sn-glyceryl-L-cysteinyl-[lipoprotein] + a 2-acyl-sn-glycero-3-phospholipid + H(+)</text>
        <dbReference type="Rhea" id="RHEA:48228"/>
        <dbReference type="Rhea" id="RHEA-COMP:14681"/>
        <dbReference type="Rhea" id="RHEA-COMP:14684"/>
        <dbReference type="ChEBI" id="CHEBI:15378"/>
        <dbReference type="ChEBI" id="CHEBI:136912"/>
        <dbReference type="ChEBI" id="CHEBI:140656"/>
        <dbReference type="ChEBI" id="CHEBI:140657"/>
        <dbReference type="ChEBI" id="CHEBI:140660"/>
        <dbReference type="EC" id="2.3.1.269"/>
    </reaction>
</comment>
<dbReference type="AlphaFoldDB" id="A0A9X4MGU6"/>
<feature type="transmembrane region" description="Helical" evidence="9">
    <location>
        <begin position="94"/>
        <end position="116"/>
    </location>
</feature>
<dbReference type="EC" id="2.3.1.269" evidence="9"/>
<evidence type="ECO:0000256" key="3">
    <source>
        <dbReference type="ARBA" id="ARBA00022475"/>
    </source>
</evidence>
<dbReference type="PROSITE" id="PS50263">
    <property type="entry name" value="CN_HYDROLASE"/>
    <property type="match status" value="1"/>
</dbReference>
<dbReference type="Proteomes" id="UP001154240">
    <property type="component" value="Unassembled WGS sequence"/>
</dbReference>
<dbReference type="EMBL" id="JAPHEH010000001">
    <property type="protein sequence ID" value="MDG4474574.1"/>
    <property type="molecule type" value="Genomic_DNA"/>
</dbReference>
<evidence type="ECO:0000259" key="10">
    <source>
        <dbReference type="PROSITE" id="PS50263"/>
    </source>
</evidence>
<keyword evidence="4 9" id="KW-0808">Transferase</keyword>
<organism evidence="11 12">
    <name type="scientific">Thiovibrio frasassiensis</name>
    <dbReference type="NCBI Taxonomy" id="2984131"/>
    <lineage>
        <taxon>Bacteria</taxon>
        <taxon>Pseudomonadati</taxon>
        <taxon>Thermodesulfobacteriota</taxon>
        <taxon>Desulfobulbia</taxon>
        <taxon>Desulfobulbales</taxon>
        <taxon>Thiovibrionaceae</taxon>
        <taxon>Thiovibrio</taxon>
    </lineage>
</organism>
<reference evidence="11" key="2">
    <citation type="submission" date="2022-10" db="EMBL/GenBank/DDBJ databases">
        <authorList>
            <person name="Aronson H.S."/>
        </authorList>
    </citation>
    <scope>NUCLEOTIDE SEQUENCE</scope>
    <source>
        <strain evidence="11">RS19-109</strain>
    </source>
</reference>
<dbReference type="InterPro" id="IPR036526">
    <property type="entry name" value="C-N_Hydrolase_sf"/>
</dbReference>
<gene>
    <name evidence="9 11" type="primary">lnt</name>
    <name evidence="11" type="ORF">OLX77_00185</name>
</gene>
<keyword evidence="7 9" id="KW-0472">Membrane</keyword>
<dbReference type="InterPro" id="IPR045378">
    <property type="entry name" value="LNT_N"/>
</dbReference>
<sequence length="520" mass="57674">MVSLLPRSESQGHLGKGALLALLSSALLFLASPGPFALPQLAWLALAPLFWALDSQTPRRAALLGLICGLAYYLPLLYWIVIVLATYGQVPLPIAVLALIFLALYMSCYLAAFAFFCAKTEARVPLLFFAPACWVALDLIRARLFTGFPWMDLAYTQYNLTPVIQVADLAGHYGLTFLLVLANVLLATLAKSFLRRKMSCHPAFIAVAAVLLVMASGYSFWRMQSLPTILAQAEQMEVAAIQGNIPQDQKWQPDFQRETIDTYLRLSQEVFSTRKPQLIVWPETALPFYPYEHPLFLRLHSELTRPYQTYLLTGAPHREKVSAAGPLTYANSAFLLSPDGRVAGRYDKQHLVPFGEYIPFRRILSFASPLVETLGAFSPGISNTPLSCQNSRIGVLICFEGIFPEISRQQAAAGANLLVTITNDAWFGRSSAPWQHLAMGVFRAVETRKTLVRAANTGISAFIDPMGRIEGASPLFSEYARSQPVALLSGQTSYVRWGYLFPWACLFLAIIGLWRSRKHG</sequence>
<feature type="transmembrane region" description="Helical" evidence="9">
    <location>
        <begin position="12"/>
        <end position="31"/>
    </location>
</feature>
<evidence type="ECO:0000256" key="4">
    <source>
        <dbReference type="ARBA" id="ARBA00022679"/>
    </source>
</evidence>
<feature type="domain" description="CN hydrolase" evidence="10">
    <location>
        <begin position="241"/>
        <end position="494"/>
    </location>
</feature>
<evidence type="ECO:0000256" key="1">
    <source>
        <dbReference type="ARBA" id="ARBA00004651"/>
    </source>
</evidence>
<comment type="function">
    <text evidence="9">Catalyzes the phospholipid dependent N-acylation of the N-terminal cysteine of apolipoprotein, the last step in lipoprotein maturation.</text>
</comment>
<reference evidence="11" key="1">
    <citation type="journal article" date="2022" name="bioRxiv">
        <title>Thiovibrio frasassiensisgen. nov., sp. nov., an autotrophic, elemental sulfur disproportionating bacterium isolated from sulfidic karst sediment, and proposal of Thiovibrionaceae fam. nov.</title>
        <authorList>
            <person name="Aronson H."/>
            <person name="Thomas C."/>
            <person name="Bhattacharyya M."/>
            <person name="Eckstein S."/>
            <person name="Jensen S."/>
            <person name="Barco R."/>
            <person name="Macalady J."/>
            <person name="Amend J."/>
        </authorList>
    </citation>
    <scope>NUCLEOTIDE SEQUENCE</scope>
    <source>
        <strain evidence="11">RS19-109</strain>
    </source>
</reference>